<sequence>MKMLFALRSARSFSGRRSFLSGFAALSVMATSLTACSSGANPAFYTLAVTPGQPLSGGPRYVEVRLPTIASGLDRDRIVTADSGYRLTLSQNDAWSDSLSAQISHALAGDIAQRLPGSAVFAENDAVSTQPDAYVELSVTHFSRGPSGRTQLEAILSVRAIDTNQPFYMQRLTLEGKAPSSSAALIQDMSLLLGQLSDTAATQLRMLQADQASRQVTSQ</sequence>
<keyword evidence="4" id="KW-1185">Reference proteome</keyword>
<feature type="chain" id="PRO_5045447049" evidence="1">
    <location>
        <begin position="36"/>
        <end position="219"/>
    </location>
</feature>
<protein>
    <submittedName>
        <fullName evidence="3">PqiC family protein</fullName>
    </submittedName>
</protein>
<dbReference type="SUPFAM" id="SSF159594">
    <property type="entry name" value="XCC0632-like"/>
    <property type="match status" value="1"/>
</dbReference>
<dbReference type="InterPro" id="IPR005586">
    <property type="entry name" value="ABC_trans_aux"/>
</dbReference>
<evidence type="ECO:0000313" key="4">
    <source>
        <dbReference type="Proteomes" id="UP001301152"/>
    </source>
</evidence>
<organism evidence="3 4">
    <name type="scientific">Acetobacter thailandicus</name>
    <dbReference type="NCBI Taxonomy" id="1502842"/>
    <lineage>
        <taxon>Bacteria</taxon>
        <taxon>Pseudomonadati</taxon>
        <taxon>Pseudomonadota</taxon>
        <taxon>Alphaproteobacteria</taxon>
        <taxon>Acetobacterales</taxon>
        <taxon>Acetobacteraceae</taxon>
        <taxon>Acetobacter</taxon>
    </lineage>
</organism>
<feature type="signal peptide" evidence="1">
    <location>
        <begin position="1"/>
        <end position="35"/>
    </location>
</feature>
<dbReference type="Pfam" id="PF03886">
    <property type="entry name" value="ABC_trans_aux"/>
    <property type="match status" value="1"/>
</dbReference>
<dbReference type="RefSeq" id="WP_086636157.1">
    <property type="nucleotide sequence ID" value="NZ_JAERKX010000008.1"/>
</dbReference>
<feature type="domain" description="ABC-type transport auxiliary lipoprotein component" evidence="2">
    <location>
        <begin position="45"/>
        <end position="199"/>
    </location>
</feature>
<reference evidence="3 4" key="1">
    <citation type="submission" date="2022-11" db="EMBL/GenBank/DDBJ databases">
        <title>Genome sequencing of Acetobacter type strain.</title>
        <authorList>
            <person name="Heo J."/>
            <person name="Lee D."/>
            <person name="Han B.-H."/>
            <person name="Hong S.-B."/>
            <person name="Kwon S.-W."/>
        </authorList>
    </citation>
    <scope>NUCLEOTIDE SEQUENCE [LARGE SCALE GENOMIC DNA]</scope>
    <source>
        <strain evidence="3 4">KACC 21253</strain>
    </source>
</reference>
<gene>
    <name evidence="3" type="ORF">OQ497_10995</name>
</gene>
<accession>A0ABT3QGR8</accession>
<comment type="caution">
    <text evidence="3">The sequence shown here is derived from an EMBL/GenBank/DDBJ whole genome shotgun (WGS) entry which is preliminary data.</text>
</comment>
<evidence type="ECO:0000259" key="2">
    <source>
        <dbReference type="Pfam" id="PF03886"/>
    </source>
</evidence>
<evidence type="ECO:0000256" key="1">
    <source>
        <dbReference type="SAM" id="SignalP"/>
    </source>
</evidence>
<dbReference type="Gene3D" id="3.40.50.10610">
    <property type="entry name" value="ABC-type transport auxiliary lipoprotein component"/>
    <property type="match status" value="1"/>
</dbReference>
<dbReference type="Proteomes" id="UP001301152">
    <property type="component" value="Unassembled WGS sequence"/>
</dbReference>
<evidence type="ECO:0000313" key="3">
    <source>
        <dbReference type="EMBL" id="MCX2564480.1"/>
    </source>
</evidence>
<name>A0ABT3QGR8_9PROT</name>
<proteinExistence type="predicted"/>
<keyword evidence="1" id="KW-0732">Signal</keyword>
<dbReference type="EMBL" id="JAPIUZ010000006">
    <property type="protein sequence ID" value="MCX2564480.1"/>
    <property type="molecule type" value="Genomic_DNA"/>
</dbReference>